<dbReference type="PANTHER" id="PTHR42879:SF2">
    <property type="entry name" value="3-OXOACYL-[ACYL-CARRIER-PROTEIN] REDUCTASE FABG"/>
    <property type="match status" value="1"/>
</dbReference>
<dbReference type="Proteomes" id="UP001242480">
    <property type="component" value="Unassembled WGS sequence"/>
</dbReference>
<organism evidence="4 5">
    <name type="scientific">Labrys wisconsinensis</name>
    <dbReference type="NCBI Taxonomy" id="425677"/>
    <lineage>
        <taxon>Bacteria</taxon>
        <taxon>Pseudomonadati</taxon>
        <taxon>Pseudomonadota</taxon>
        <taxon>Alphaproteobacteria</taxon>
        <taxon>Hyphomicrobiales</taxon>
        <taxon>Xanthobacteraceae</taxon>
        <taxon>Labrys</taxon>
    </lineage>
</organism>
<feature type="domain" description="Ketoreductase" evidence="3">
    <location>
        <begin position="8"/>
        <end position="184"/>
    </location>
</feature>
<dbReference type="InterPro" id="IPR036291">
    <property type="entry name" value="NAD(P)-bd_dom_sf"/>
</dbReference>
<dbReference type="CDD" id="cd05233">
    <property type="entry name" value="SDR_c"/>
    <property type="match status" value="1"/>
</dbReference>
<sequence>MSAGLDGEVAVVTGAGRGIGAATAGALARAGARVVVTARRLEDAERVAAALPGGRGLALACDVGDAGGIAAMVAQARERAGDPTILVNNAGVIAPIGPLHAVEAEAWAAGIATTLTGAALAARAVLPGMLARGGGRIVNLSSGAAHKPLEGWSAYCCAKAGLTMLTRSLATDYAGQGILAFGFAPGVVDTGMQAEIRASGINPVSRIPRESLAAVEEPAAAIAFLCTPAGDAFAGGEVDIRDAAFREAAGLRALAG</sequence>
<dbReference type="RefSeq" id="WP_307284149.1">
    <property type="nucleotide sequence ID" value="NZ_JAUSVX010000023.1"/>
</dbReference>
<dbReference type="Gene3D" id="3.40.50.720">
    <property type="entry name" value="NAD(P)-binding Rossmann-like Domain"/>
    <property type="match status" value="1"/>
</dbReference>
<evidence type="ECO:0000256" key="1">
    <source>
        <dbReference type="ARBA" id="ARBA00006484"/>
    </source>
</evidence>
<dbReference type="PROSITE" id="PS00061">
    <property type="entry name" value="ADH_SHORT"/>
    <property type="match status" value="1"/>
</dbReference>
<comment type="similarity">
    <text evidence="1 2">Belongs to the short-chain dehydrogenases/reductases (SDR) family.</text>
</comment>
<dbReference type="PANTHER" id="PTHR42879">
    <property type="entry name" value="3-OXOACYL-(ACYL-CARRIER-PROTEIN) REDUCTASE"/>
    <property type="match status" value="1"/>
</dbReference>
<dbReference type="SMART" id="SM00822">
    <property type="entry name" value="PKS_KR"/>
    <property type="match status" value="1"/>
</dbReference>
<dbReference type="PRINTS" id="PR00081">
    <property type="entry name" value="GDHRDH"/>
</dbReference>
<accession>A0ABU0JJK5</accession>
<reference evidence="4 5" key="1">
    <citation type="submission" date="2023-07" db="EMBL/GenBank/DDBJ databases">
        <title>Genomic Encyclopedia of Type Strains, Phase IV (KMG-IV): sequencing the most valuable type-strain genomes for metagenomic binning, comparative biology and taxonomic classification.</title>
        <authorList>
            <person name="Goeker M."/>
        </authorList>
    </citation>
    <scope>NUCLEOTIDE SEQUENCE [LARGE SCALE GENOMIC DNA]</scope>
    <source>
        <strain evidence="4 5">DSM 19619</strain>
    </source>
</reference>
<proteinExistence type="inferred from homology"/>
<gene>
    <name evidence="4" type="ORF">QO011_007512</name>
</gene>
<evidence type="ECO:0000256" key="2">
    <source>
        <dbReference type="RuleBase" id="RU000363"/>
    </source>
</evidence>
<protein>
    <submittedName>
        <fullName evidence="4">NAD(P)-dependent dehydrogenase (Short-subunit alcohol dehydrogenase family)</fullName>
    </submittedName>
</protein>
<comment type="caution">
    <text evidence="4">The sequence shown here is derived from an EMBL/GenBank/DDBJ whole genome shotgun (WGS) entry which is preliminary data.</text>
</comment>
<evidence type="ECO:0000313" key="4">
    <source>
        <dbReference type="EMBL" id="MDQ0474471.1"/>
    </source>
</evidence>
<dbReference type="InterPro" id="IPR002347">
    <property type="entry name" value="SDR_fam"/>
</dbReference>
<dbReference type="InterPro" id="IPR050259">
    <property type="entry name" value="SDR"/>
</dbReference>
<dbReference type="PRINTS" id="PR00080">
    <property type="entry name" value="SDRFAMILY"/>
</dbReference>
<name>A0ABU0JJK5_9HYPH</name>
<dbReference type="EMBL" id="JAUSVX010000023">
    <property type="protein sequence ID" value="MDQ0474471.1"/>
    <property type="molecule type" value="Genomic_DNA"/>
</dbReference>
<keyword evidence="5" id="KW-1185">Reference proteome</keyword>
<dbReference type="InterPro" id="IPR057326">
    <property type="entry name" value="KR_dom"/>
</dbReference>
<dbReference type="InterPro" id="IPR020904">
    <property type="entry name" value="Sc_DH/Rdtase_CS"/>
</dbReference>
<evidence type="ECO:0000313" key="5">
    <source>
        <dbReference type="Proteomes" id="UP001242480"/>
    </source>
</evidence>
<dbReference type="SUPFAM" id="SSF51735">
    <property type="entry name" value="NAD(P)-binding Rossmann-fold domains"/>
    <property type="match status" value="1"/>
</dbReference>
<dbReference type="Pfam" id="PF00106">
    <property type="entry name" value="adh_short"/>
    <property type="match status" value="1"/>
</dbReference>
<evidence type="ECO:0000259" key="3">
    <source>
        <dbReference type="SMART" id="SM00822"/>
    </source>
</evidence>